<dbReference type="Proteomes" id="UP000613768">
    <property type="component" value="Unassembled WGS sequence"/>
</dbReference>
<proteinExistence type="predicted"/>
<evidence type="ECO:0000313" key="2">
    <source>
        <dbReference type="Proteomes" id="UP000613768"/>
    </source>
</evidence>
<dbReference type="Gene3D" id="3.40.140.10">
    <property type="entry name" value="Cytidine Deaminase, domain 2"/>
    <property type="match status" value="1"/>
</dbReference>
<name>A0AAW3ZI02_9GAMM</name>
<dbReference type="EMBL" id="JACYTR010000002">
    <property type="protein sequence ID" value="MBD8524354.1"/>
    <property type="molecule type" value="Genomic_DNA"/>
</dbReference>
<keyword evidence="2" id="KW-1185">Reference proteome</keyword>
<dbReference type="SUPFAM" id="SSF102712">
    <property type="entry name" value="JAB1/MPN domain"/>
    <property type="match status" value="1"/>
</dbReference>
<sequence>MSAPLLELRQGLWEELLAHLRRQGGGVRESGAFLLGKKTEALRTVTAFLPYEQLQVDALRNDYVSLNAASFAKLWELCGRKGLSVVADVHTHRFGAGQSRSDRENPMIALRGHVALIVPNFAQGGRGFQGVGMYVYQGSHQWSSHSGSDIAQRIRLTREGGDS</sequence>
<comment type="caution">
    <text evidence="1">The sequence shown here is derived from an EMBL/GenBank/DDBJ whole genome shotgun (WGS) entry which is preliminary data.</text>
</comment>
<protein>
    <recommendedName>
        <fullName evidence="3">JAB domain-containing protein</fullName>
    </recommendedName>
</protein>
<dbReference type="RefSeq" id="WP_192027707.1">
    <property type="nucleotide sequence ID" value="NZ_JACYTR010000002.1"/>
</dbReference>
<evidence type="ECO:0000313" key="1">
    <source>
        <dbReference type="EMBL" id="MBD8524354.1"/>
    </source>
</evidence>
<reference evidence="1 2" key="1">
    <citation type="submission" date="2020-09" db="EMBL/GenBank/DDBJ databases">
        <title>Pseudoxanthomonas sp. CAU 1598 isolated from sand of Yaerae Beach.</title>
        <authorList>
            <person name="Kim W."/>
        </authorList>
    </citation>
    <scope>NUCLEOTIDE SEQUENCE [LARGE SCALE GENOMIC DNA]</scope>
    <source>
        <strain evidence="1 2">CAU 1598</strain>
    </source>
</reference>
<dbReference type="AlphaFoldDB" id="A0AAW3ZI02"/>
<evidence type="ECO:0008006" key="3">
    <source>
        <dbReference type="Google" id="ProtNLM"/>
    </source>
</evidence>
<organism evidence="1 2">
    <name type="scientific">Pseudomarimonas arenosa</name>
    <dbReference type="NCBI Taxonomy" id="2774145"/>
    <lineage>
        <taxon>Bacteria</taxon>
        <taxon>Pseudomonadati</taxon>
        <taxon>Pseudomonadota</taxon>
        <taxon>Gammaproteobacteria</taxon>
        <taxon>Lysobacterales</taxon>
        <taxon>Lysobacteraceae</taxon>
        <taxon>Pseudomarimonas</taxon>
    </lineage>
</organism>
<gene>
    <name evidence="1" type="ORF">IFO71_01245</name>
</gene>
<accession>A0AAW3ZI02</accession>